<dbReference type="GO" id="GO:0004124">
    <property type="term" value="F:cysteine synthase activity"/>
    <property type="evidence" value="ECO:0007669"/>
    <property type="project" value="UniProtKB-EC"/>
</dbReference>
<organism evidence="18 19">
    <name type="scientific">Chara braunii</name>
    <name type="common">Braun's stonewort</name>
    <dbReference type="NCBI Taxonomy" id="69332"/>
    <lineage>
        <taxon>Eukaryota</taxon>
        <taxon>Viridiplantae</taxon>
        <taxon>Streptophyta</taxon>
        <taxon>Charophyceae</taxon>
        <taxon>Charales</taxon>
        <taxon>Characeae</taxon>
        <taxon>Chara</taxon>
    </lineage>
</organism>
<proteinExistence type="inferred from homology"/>
<dbReference type="FunFam" id="3.40.50.1100:FF:000016">
    <property type="entry name" value="Cysteine synthase A"/>
    <property type="match status" value="1"/>
</dbReference>
<evidence type="ECO:0000256" key="1">
    <source>
        <dbReference type="ARBA" id="ARBA00001933"/>
    </source>
</evidence>
<keyword evidence="11" id="KW-0496">Mitochondrion</keyword>
<keyword evidence="12" id="KW-0472">Membrane</keyword>
<keyword evidence="5" id="KW-0028">Amino-acid biosynthesis</keyword>
<feature type="compositionally biased region" description="Basic and acidic residues" evidence="16">
    <location>
        <begin position="658"/>
        <end position="669"/>
    </location>
</feature>
<feature type="compositionally biased region" description="Basic and acidic residues" evidence="16">
    <location>
        <begin position="635"/>
        <end position="646"/>
    </location>
</feature>
<feature type="region of interest" description="Disordered" evidence="16">
    <location>
        <begin position="199"/>
        <end position="397"/>
    </location>
</feature>
<comment type="cofactor">
    <cofactor evidence="1">
        <name>pyridoxal 5'-phosphate</name>
        <dbReference type="ChEBI" id="CHEBI:597326"/>
    </cofactor>
</comment>
<keyword evidence="6" id="KW-0808">Transferase</keyword>
<feature type="compositionally biased region" description="Basic and acidic residues" evidence="16">
    <location>
        <begin position="703"/>
        <end position="746"/>
    </location>
</feature>
<keyword evidence="8" id="KW-1000">Mitochondrion outer membrane</keyword>
<dbReference type="EMBL" id="BFEA01000199">
    <property type="protein sequence ID" value="GBG74218.1"/>
    <property type="molecule type" value="Genomic_DNA"/>
</dbReference>
<evidence type="ECO:0000256" key="16">
    <source>
        <dbReference type="SAM" id="MobiDB-lite"/>
    </source>
</evidence>
<keyword evidence="10" id="KW-1133">Transmembrane helix</keyword>
<evidence type="ECO:0000256" key="13">
    <source>
        <dbReference type="ARBA" id="ARBA00023192"/>
    </source>
</evidence>
<evidence type="ECO:0000256" key="15">
    <source>
        <dbReference type="ARBA" id="ARBA00078545"/>
    </source>
</evidence>
<reference evidence="18 19" key="1">
    <citation type="journal article" date="2018" name="Cell">
        <title>The Chara Genome: Secondary Complexity and Implications for Plant Terrestrialization.</title>
        <authorList>
            <person name="Nishiyama T."/>
            <person name="Sakayama H."/>
            <person name="Vries J.D."/>
            <person name="Buschmann H."/>
            <person name="Saint-Marcoux D."/>
            <person name="Ullrich K.K."/>
            <person name="Haas F.B."/>
            <person name="Vanderstraeten L."/>
            <person name="Becker D."/>
            <person name="Lang D."/>
            <person name="Vosolsobe S."/>
            <person name="Rombauts S."/>
            <person name="Wilhelmsson P.K.I."/>
            <person name="Janitza P."/>
            <person name="Kern R."/>
            <person name="Heyl A."/>
            <person name="Rumpler F."/>
            <person name="Villalobos L.I.A.C."/>
            <person name="Clay J.M."/>
            <person name="Skokan R."/>
            <person name="Toyoda A."/>
            <person name="Suzuki Y."/>
            <person name="Kagoshima H."/>
            <person name="Schijlen E."/>
            <person name="Tajeshwar N."/>
            <person name="Catarino B."/>
            <person name="Hetherington A.J."/>
            <person name="Saltykova A."/>
            <person name="Bonnot C."/>
            <person name="Breuninger H."/>
            <person name="Symeonidi A."/>
            <person name="Radhakrishnan G.V."/>
            <person name="Van Nieuwerburgh F."/>
            <person name="Deforce D."/>
            <person name="Chang C."/>
            <person name="Karol K.G."/>
            <person name="Hedrich R."/>
            <person name="Ulvskov P."/>
            <person name="Glockner G."/>
            <person name="Delwiche C.F."/>
            <person name="Petrasek J."/>
            <person name="Van de Peer Y."/>
            <person name="Friml J."/>
            <person name="Beilby M."/>
            <person name="Dolan L."/>
            <person name="Kohara Y."/>
            <person name="Sugano S."/>
            <person name="Fujiyama A."/>
            <person name="Delaux P.-M."/>
            <person name="Quint M."/>
            <person name="TheiBen G."/>
            <person name="Hagemann M."/>
            <person name="Harholt J."/>
            <person name="Dunand C."/>
            <person name="Zachgo S."/>
            <person name="Langdale J."/>
            <person name="Maumus F."/>
            <person name="Straeten D.V.D."/>
            <person name="Gould S.B."/>
            <person name="Rensing S.A."/>
        </authorList>
    </citation>
    <scope>NUCLEOTIDE SEQUENCE [LARGE SCALE GENOMIC DNA]</scope>
    <source>
        <strain evidence="18 19">S276</strain>
    </source>
</reference>
<feature type="domain" description="Tryptophan synthase beta chain-like PALP" evidence="17">
    <location>
        <begin position="60"/>
        <end position="191"/>
    </location>
</feature>
<evidence type="ECO:0000256" key="8">
    <source>
        <dbReference type="ARBA" id="ARBA00022787"/>
    </source>
</evidence>
<feature type="region of interest" description="Disordered" evidence="16">
    <location>
        <begin position="634"/>
        <end position="669"/>
    </location>
</feature>
<dbReference type="PROSITE" id="PS00901">
    <property type="entry name" value="CYS_SYNTHASE"/>
    <property type="match status" value="1"/>
</dbReference>
<dbReference type="InterPro" id="IPR001216">
    <property type="entry name" value="P-phosphate_BS"/>
</dbReference>
<dbReference type="Pfam" id="PF00291">
    <property type="entry name" value="PALP"/>
    <property type="match status" value="2"/>
</dbReference>
<dbReference type="Gramene" id="GBG74218">
    <property type="protein sequence ID" value="GBG74218"/>
    <property type="gene ID" value="CBR_g17931"/>
</dbReference>
<evidence type="ECO:0000256" key="14">
    <source>
        <dbReference type="ARBA" id="ARBA00047931"/>
    </source>
</evidence>
<evidence type="ECO:0000256" key="6">
    <source>
        <dbReference type="ARBA" id="ARBA00022679"/>
    </source>
</evidence>
<dbReference type="Proteomes" id="UP000265515">
    <property type="component" value="Unassembled WGS sequence"/>
</dbReference>
<comment type="subcellular location">
    <subcellularLocation>
        <location evidence="2">Mitochondrion outer membrane</location>
        <topology evidence="2">Single-pass membrane protein</topology>
    </subcellularLocation>
</comment>
<dbReference type="FunFam" id="3.40.50.1100:FF:000096">
    <property type="entry name" value="Related to cysteine synthase"/>
    <property type="match status" value="1"/>
</dbReference>
<dbReference type="InterPro" id="IPR050214">
    <property type="entry name" value="Cys_Synth/Cystath_Beta-Synth"/>
</dbReference>
<dbReference type="OrthoDB" id="10259545at2759"/>
<dbReference type="FunFam" id="3.40.50.1100:FF:000049">
    <property type="entry name" value="Cysteine synthase, putative"/>
    <property type="match status" value="1"/>
</dbReference>
<sequence>MGLLVMASVIGMVALRKRRSLYRAFLSTWEMVTAVFEEEEEKVTHYPRTNVSDGIVSGIFGAIGNTPLIRIASLSKETGCEILAKAEFLNPGGSVKDRVANQILWEAISSGELRTGGLVTEGSAGSTAISLAMAAAAYGCRCHVVIPDDVAAEKGQILEALGATVERVRPVSISHPDHYVHVAKRRAKEAEHIWACRHGKTLSRPRPPGAMRSTTRSGQNSRAIDNGGHRGTAGQLSGSGLRRGGGPMESCGEADVNLMTSGGGDSSPLWRQPQRGPVASNGYRDRDAYDGKGGDDPVQGRSKRGEDHQGSRLGPAAAAAAAAASSRDRGNSADGWSLRDGLMGWRSNGSVGSVSEDRPRGSGDSSEAGVADLRARGSPGNGGPKRKESERSLGSLDPQILGTEGGFFADQFENLANYRAHYEGTGREIWDQTGGVLNAFVAAAGTGGTIAGISRYLKERDPNIKCFLIDPPGSSLYNRVTRGVMYTKEEAEGQRLRNPFDTITEGIGINRLTKNFELALLDGAFKGTDREAVEMAQFIMKRDGLFVGSSSAMNLVGAVKVAKYLGPGCRIVTILCDSGTRHMSRFHNPNYLAELGLTPTAQGLEFIGERDEYEGRPNPRYWAFAKRMHRSKSSLYEEERRNRIPEEEGEGEEEEEREKEQDAERETSRLVRFEMQKTQGTCVQREAMDTVTPASASALSKTPGEEVGREERKEELHLRSERDGRWCGEGTGRDGEALWKPRSREETTKVGGIDAAAVVIEEKQSKRDHAIASPVATWRAAEPRTPVENSAGSQQQLQ</sequence>
<dbReference type="Gene3D" id="3.40.50.1100">
    <property type="match status" value="2"/>
</dbReference>
<dbReference type="InterPro" id="IPR001926">
    <property type="entry name" value="TrpB-like_PALP"/>
</dbReference>
<feature type="region of interest" description="Disordered" evidence="16">
    <location>
        <begin position="764"/>
        <end position="798"/>
    </location>
</feature>
<evidence type="ECO:0000256" key="12">
    <source>
        <dbReference type="ARBA" id="ARBA00023136"/>
    </source>
</evidence>
<keyword evidence="13" id="KW-0198">Cysteine biosynthesis</keyword>
<evidence type="ECO:0000256" key="9">
    <source>
        <dbReference type="ARBA" id="ARBA00022898"/>
    </source>
</evidence>
<comment type="caution">
    <text evidence="18">The sequence shown here is derived from an EMBL/GenBank/DDBJ whole genome shotgun (WGS) entry which is preliminary data.</text>
</comment>
<feature type="domain" description="Tryptophan synthase beta chain-like PALP" evidence="17">
    <location>
        <begin position="404"/>
        <end position="577"/>
    </location>
</feature>
<dbReference type="GO" id="GO:0006535">
    <property type="term" value="P:cysteine biosynthetic process from serine"/>
    <property type="evidence" value="ECO:0007669"/>
    <property type="project" value="InterPro"/>
</dbReference>
<keyword evidence="19" id="KW-1185">Reference proteome</keyword>
<evidence type="ECO:0000256" key="5">
    <source>
        <dbReference type="ARBA" id="ARBA00022605"/>
    </source>
</evidence>
<dbReference type="AlphaFoldDB" id="A0A388KW37"/>
<feature type="region of interest" description="Disordered" evidence="16">
    <location>
        <begin position="691"/>
        <end position="746"/>
    </location>
</feature>
<evidence type="ECO:0000313" key="19">
    <source>
        <dbReference type="Proteomes" id="UP000265515"/>
    </source>
</evidence>
<keyword evidence="7" id="KW-0812">Transmembrane</keyword>
<dbReference type="PANTHER" id="PTHR10314">
    <property type="entry name" value="CYSTATHIONINE BETA-SYNTHASE"/>
    <property type="match status" value="1"/>
</dbReference>
<comment type="similarity">
    <text evidence="3">Belongs to the cysteine synthase/cystathionine beta-synthase family.</text>
</comment>
<gene>
    <name evidence="18" type="ORF">CBR_g17931</name>
</gene>
<evidence type="ECO:0000313" key="18">
    <source>
        <dbReference type="EMBL" id="GBG74218.1"/>
    </source>
</evidence>
<protein>
    <recommendedName>
        <fullName evidence="4">cysteine synthase</fullName>
        <ecNumber evidence="4">2.5.1.47</ecNumber>
    </recommendedName>
    <alternativeName>
        <fullName evidence="15">Cysteine synthase-like protein</fullName>
    </alternativeName>
</protein>
<dbReference type="InterPro" id="IPR036052">
    <property type="entry name" value="TrpB-like_PALP_sf"/>
</dbReference>
<name>A0A388KW37_CHABU</name>
<evidence type="ECO:0000259" key="17">
    <source>
        <dbReference type="Pfam" id="PF00291"/>
    </source>
</evidence>
<evidence type="ECO:0000256" key="11">
    <source>
        <dbReference type="ARBA" id="ARBA00023128"/>
    </source>
</evidence>
<feature type="compositionally biased region" description="Acidic residues" evidence="16">
    <location>
        <begin position="647"/>
        <end position="657"/>
    </location>
</feature>
<accession>A0A388KW37</accession>
<dbReference type="SUPFAM" id="SSF53686">
    <property type="entry name" value="Tryptophan synthase beta subunit-like PLP-dependent enzymes"/>
    <property type="match status" value="2"/>
</dbReference>
<feature type="compositionally biased region" description="Polar residues" evidence="16">
    <location>
        <begin position="212"/>
        <end position="223"/>
    </location>
</feature>
<evidence type="ECO:0000256" key="3">
    <source>
        <dbReference type="ARBA" id="ARBA00007103"/>
    </source>
</evidence>
<dbReference type="GO" id="GO:0005741">
    <property type="term" value="C:mitochondrial outer membrane"/>
    <property type="evidence" value="ECO:0007669"/>
    <property type="project" value="UniProtKB-SubCell"/>
</dbReference>
<comment type="catalytic activity">
    <reaction evidence="14">
        <text>O-acetyl-L-serine + hydrogen sulfide = L-cysteine + acetate</text>
        <dbReference type="Rhea" id="RHEA:14829"/>
        <dbReference type="ChEBI" id="CHEBI:29919"/>
        <dbReference type="ChEBI" id="CHEBI:30089"/>
        <dbReference type="ChEBI" id="CHEBI:35235"/>
        <dbReference type="ChEBI" id="CHEBI:58340"/>
        <dbReference type="EC" id="2.5.1.47"/>
    </reaction>
</comment>
<dbReference type="EC" id="2.5.1.47" evidence="4"/>
<keyword evidence="9" id="KW-0663">Pyridoxal phosphate</keyword>
<evidence type="ECO:0000256" key="10">
    <source>
        <dbReference type="ARBA" id="ARBA00022989"/>
    </source>
</evidence>
<feature type="compositionally biased region" description="Basic and acidic residues" evidence="16">
    <location>
        <begin position="283"/>
        <end position="295"/>
    </location>
</feature>
<evidence type="ECO:0000256" key="2">
    <source>
        <dbReference type="ARBA" id="ARBA00004572"/>
    </source>
</evidence>
<dbReference type="STRING" id="69332.A0A388KW37"/>
<feature type="compositionally biased region" description="Polar residues" evidence="16">
    <location>
        <begin position="787"/>
        <end position="798"/>
    </location>
</feature>
<evidence type="ECO:0000256" key="7">
    <source>
        <dbReference type="ARBA" id="ARBA00022692"/>
    </source>
</evidence>
<evidence type="ECO:0000256" key="4">
    <source>
        <dbReference type="ARBA" id="ARBA00012681"/>
    </source>
</evidence>